<evidence type="ECO:0000256" key="6">
    <source>
        <dbReference type="ARBA" id="ARBA00022683"/>
    </source>
</evidence>
<dbReference type="OrthoDB" id="9799827at2"/>
<evidence type="ECO:0000256" key="1">
    <source>
        <dbReference type="ARBA" id="ARBA00004496"/>
    </source>
</evidence>
<keyword evidence="3" id="KW-0963">Cytoplasm</keyword>
<dbReference type="Pfam" id="PF03610">
    <property type="entry name" value="EIIA-man"/>
    <property type="match status" value="1"/>
</dbReference>
<gene>
    <name evidence="9" type="ORF">SAMN05421767_15017</name>
</gene>
<dbReference type="EMBL" id="FOGF01000050">
    <property type="protein sequence ID" value="SER43050.1"/>
    <property type="molecule type" value="Genomic_DNA"/>
</dbReference>
<sequence length="149" mass="15815">MLGIVIVTHGSLSEGLKSAAEVIIGGTNNMVTESLFQGDDVQALGAKITKAIEQVDQGDGVIVFTDIASASPYNQSLLAVNQLDAEKQKQIAIIAGVNLPMLLEGINHQLLSTPITAIPAAIMSQAGVSFDYWTVDKRVEDEEDEDDGF</sequence>
<evidence type="ECO:0000313" key="9">
    <source>
        <dbReference type="EMBL" id="SER43050.1"/>
    </source>
</evidence>
<dbReference type="InterPro" id="IPR051471">
    <property type="entry name" value="Bacterial_PTS_sugar_comp"/>
</dbReference>
<dbReference type="GO" id="GO:0005737">
    <property type="term" value="C:cytoplasm"/>
    <property type="evidence" value="ECO:0007669"/>
    <property type="project" value="UniProtKB-SubCell"/>
</dbReference>
<dbReference type="AlphaFoldDB" id="A0A1H9P4C2"/>
<dbReference type="Gene3D" id="3.40.50.510">
    <property type="entry name" value="Phosphotransferase system, mannose-type IIA component"/>
    <property type="match status" value="1"/>
</dbReference>
<reference evidence="9 10" key="1">
    <citation type="submission" date="2016-10" db="EMBL/GenBank/DDBJ databases">
        <authorList>
            <person name="de Groot N.N."/>
        </authorList>
    </citation>
    <scope>NUCLEOTIDE SEQUENCE [LARGE SCALE GENOMIC DNA]</scope>
    <source>
        <strain evidence="9 10">DSM 15827</strain>
    </source>
</reference>
<dbReference type="PANTHER" id="PTHR33799">
    <property type="entry name" value="PTS PERMEASE-RELATED-RELATED"/>
    <property type="match status" value="1"/>
</dbReference>
<dbReference type="PANTHER" id="PTHR33799:SF1">
    <property type="entry name" value="PTS SYSTEM MANNOSE-SPECIFIC EIIAB COMPONENT-RELATED"/>
    <property type="match status" value="1"/>
</dbReference>
<dbReference type="InterPro" id="IPR033887">
    <property type="entry name" value="PTS_IIA_man"/>
</dbReference>
<evidence type="ECO:0000256" key="2">
    <source>
        <dbReference type="ARBA" id="ARBA00022448"/>
    </source>
</evidence>
<dbReference type="InterPro" id="IPR004701">
    <property type="entry name" value="PTS_EIIA_man-typ"/>
</dbReference>
<keyword evidence="5" id="KW-0808">Transferase</keyword>
<dbReference type="InterPro" id="IPR036662">
    <property type="entry name" value="PTS_EIIA_man-typ_sf"/>
</dbReference>
<dbReference type="CDD" id="cd00006">
    <property type="entry name" value="PTS_IIA_man"/>
    <property type="match status" value="1"/>
</dbReference>
<name>A0A1H9P4C2_9LACT</name>
<dbReference type="SUPFAM" id="SSF53062">
    <property type="entry name" value="PTS system fructose IIA component-like"/>
    <property type="match status" value="1"/>
</dbReference>
<dbReference type="Proteomes" id="UP000198556">
    <property type="component" value="Unassembled WGS sequence"/>
</dbReference>
<proteinExistence type="predicted"/>
<dbReference type="STRING" id="137733.SAMN05421767_15017"/>
<keyword evidence="2" id="KW-0813">Transport</keyword>
<dbReference type="PROSITE" id="PS51096">
    <property type="entry name" value="PTS_EIIA_TYPE_4"/>
    <property type="match status" value="1"/>
</dbReference>
<accession>A0A1H9P4C2</accession>
<evidence type="ECO:0000256" key="5">
    <source>
        <dbReference type="ARBA" id="ARBA00022679"/>
    </source>
</evidence>
<keyword evidence="4" id="KW-0762">Sugar transport</keyword>
<evidence type="ECO:0000256" key="3">
    <source>
        <dbReference type="ARBA" id="ARBA00022490"/>
    </source>
</evidence>
<evidence type="ECO:0000259" key="8">
    <source>
        <dbReference type="PROSITE" id="PS51096"/>
    </source>
</evidence>
<keyword evidence="10" id="KW-1185">Reference proteome</keyword>
<protein>
    <submittedName>
        <fullName evidence="9">PTS system, mannose-specific IIA component</fullName>
    </submittedName>
</protein>
<feature type="domain" description="PTS EIIA type-4" evidence="8">
    <location>
        <begin position="1"/>
        <end position="130"/>
    </location>
</feature>
<dbReference type="RefSeq" id="WP_089747848.1">
    <property type="nucleotide sequence ID" value="NZ_FOGF01000050.1"/>
</dbReference>
<comment type="subcellular location">
    <subcellularLocation>
        <location evidence="1">Cytoplasm</location>
    </subcellularLocation>
</comment>
<dbReference type="GO" id="GO:0016020">
    <property type="term" value="C:membrane"/>
    <property type="evidence" value="ECO:0007669"/>
    <property type="project" value="InterPro"/>
</dbReference>
<evidence type="ECO:0000256" key="4">
    <source>
        <dbReference type="ARBA" id="ARBA00022597"/>
    </source>
</evidence>
<dbReference type="GO" id="GO:0009401">
    <property type="term" value="P:phosphoenolpyruvate-dependent sugar phosphotransferase system"/>
    <property type="evidence" value="ECO:0007669"/>
    <property type="project" value="UniProtKB-KW"/>
</dbReference>
<keyword evidence="6" id="KW-0598">Phosphotransferase system</keyword>
<dbReference type="GO" id="GO:0016301">
    <property type="term" value="F:kinase activity"/>
    <property type="evidence" value="ECO:0007669"/>
    <property type="project" value="UniProtKB-KW"/>
</dbReference>
<organism evidence="9 10">
    <name type="scientific">Granulicatella balaenopterae</name>
    <dbReference type="NCBI Taxonomy" id="137733"/>
    <lineage>
        <taxon>Bacteria</taxon>
        <taxon>Bacillati</taxon>
        <taxon>Bacillota</taxon>
        <taxon>Bacilli</taxon>
        <taxon>Lactobacillales</taxon>
        <taxon>Carnobacteriaceae</taxon>
        <taxon>Granulicatella</taxon>
    </lineage>
</organism>
<evidence type="ECO:0000313" key="10">
    <source>
        <dbReference type="Proteomes" id="UP000198556"/>
    </source>
</evidence>
<evidence type="ECO:0000256" key="7">
    <source>
        <dbReference type="ARBA" id="ARBA00022777"/>
    </source>
</evidence>
<keyword evidence="7" id="KW-0418">Kinase</keyword>